<evidence type="ECO:0000313" key="1">
    <source>
        <dbReference type="Proteomes" id="UP000887565"/>
    </source>
</evidence>
<keyword evidence="1" id="KW-1185">Reference proteome</keyword>
<organism evidence="1 2">
    <name type="scientific">Romanomermis culicivorax</name>
    <name type="common">Nematode worm</name>
    <dbReference type="NCBI Taxonomy" id="13658"/>
    <lineage>
        <taxon>Eukaryota</taxon>
        <taxon>Metazoa</taxon>
        <taxon>Ecdysozoa</taxon>
        <taxon>Nematoda</taxon>
        <taxon>Enoplea</taxon>
        <taxon>Dorylaimia</taxon>
        <taxon>Mermithida</taxon>
        <taxon>Mermithoidea</taxon>
        <taxon>Mermithidae</taxon>
        <taxon>Romanomermis</taxon>
    </lineage>
</organism>
<evidence type="ECO:0000313" key="2">
    <source>
        <dbReference type="WBParaSite" id="nRc.2.0.1.t46886-RA"/>
    </source>
</evidence>
<dbReference type="WBParaSite" id="nRc.2.0.1.t46886-RA">
    <property type="protein sequence ID" value="nRc.2.0.1.t46886-RA"/>
    <property type="gene ID" value="nRc.2.0.1.g46886"/>
</dbReference>
<name>A0A915LAV1_ROMCU</name>
<reference evidence="2" key="1">
    <citation type="submission" date="2022-11" db="UniProtKB">
        <authorList>
            <consortium name="WormBaseParasite"/>
        </authorList>
    </citation>
    <scope>IDENTIFICATION</scope>
</reference>
<proteinExistence type="predicted"/>
<protein>
    <submittedName>
        <fullName evidence="2">Uncharacterized protein</fullName>
    </submittedName>
</protein>
<accession>A0A915LAV1</accession>
<dbReference type="Proteomes" id="UP000887565">
    <property type="component" value="Unplaced"/>
</dbReference>
<dbReference type="AlphaFoldDB" id="A0A915LAV1"/>
<sequence length="89" mass="10132">PGPGKLSKPGPGKILSPVDRWAWDNPRIIRQLRIIFMKERQFFFGWGIFNKKQIGNEEKTVGVVLIMKQQTSLVAIHQFAAEDQNLASI</sequence>